<dbReference type="Proteomes" id="UP000198211">
    <property type="component" value="Unassembled WGS sequence"/>
</dbReference>
<evidence type="ECO:0000313" key="1">
    <source>
        <dbReference type="EMBL" id="OWZ15883.1"/>
    </source>
</evidence>
<name>A0A225WDS8_9STRA</name>
<reference evidence="2" key="1">
    <citation type="submission" date="2017-03" db="EMBL/GenBank/DDBJ databases">
        <title>Phytopthora megakarya and P. palmivora, two closely related causual agents of cacao black pod achieved similar genome size and gene model numbers by different mechanisms.</title>
        <authorList>
            <person name="Ali S."/>
            <person name="Shao J."/>
            <person name="Larry D.J."/>
            <person name="Kronmiller B."/>
            <person name="Shen D."/>
            <person name="Strem M.D."/>
            <person name="Melnick R.L."/>
            <person name="Guiltinan M.J."/>
            <person name="Tyler B.M."/>
            <person name="Meinhardt L.W."/>
            <person name="Bailey B.A."/>
        </authorList>
    </citation>
    <scope>NUCLEOTIDE SEQUENCE [LARGE SCALE GENOMIC DNA]</scope>
    <source>
        <strain evidence="2">zdho120</strain>
    </source>
</reference>
<protein>
    <submittedName>
        <fullName evidence="1">Polyprotein</fullName>
    </submittedName>
</protein>
<keyword evidence="2" id="KW-1185">Reference proteome</keyword>
<evidence type="ECO:0000313" key="2">
    <source>
        <dbReference type="Proteomes" id="UP000198211"/>
    </source>
</evidence>
<sequence length="178" mass="19209">MIERGLSSSAAVACPPCDAAEITQLPDRPWKHLPSDLRKGDIEQVCMLVHEDTRSKTKPMTQRPTPGLCRKGPSRSAPVGALGCSIYIDIFPDKVPAVLPLIVGPSTRSISCPSRHQPGHVRESLSPHSSPTFEKATCGMRIVHAFNKVNDATIPAQMPIPRKDMVLDTMTAAPSTVP</sequence>
<accession>A0A225WDS8</accession>
<proteinExistence type="predicted"/>
<gene>
    <name evidence="1" type="ORF">PHMEG_00010402</name>
</gene>
<dbReference type="Gene3D" id="3.10.10.10">
    <property type="entry name" value="HIV Type 1 Reverse Transcriptase, subunit A, domain 1"/>
    <property type="match status" value="1"/>
</dbReference>
<dbReference type="EMBL" id="NBNE01001036">
    <property type="protein sequence ID" value="OWZ15883.1"/>
    <property type="molecule type" value="Genomic_DNA"/>
</dbReference>
<dbReference type="InterPro" id="IPR043502">
    <property type="entry name" value="DNA/RNA_pol_sf"/>
</dbReference>
<comment type="caution">
    <text evidence="1">The sequence shown here is derived from an EMBL/GenBank/DDBJ whole genome shotgun (WGS) entry which is preliminary data.</text>
</comment>
<organism evidence="1 2">
    <name type="scientific">Phytophthora megakarya</name>
    <dbReference type="NCBI Taxonomy" id="4795"/>
    <lineage>
        <taxon>Eukaryota</taxon>
        <taxon>Sar</taxon>
        <taxon>Stramenopiles</taxon>
        <taxon>Oomycota</taxon>
        <taxon>Peronosporomycetes</taxon>
        <taxon>Peronosporales</taxon>
        <taxon>Peronosporaceae</taxon>
        <taxon>Phytophthora</taxon>
    </lineage>
</organism>
<dbReference type="SUPFAM" id="SSF56672">
    <property type="entry name" value="DNA/RNA polymerases"/>
    <property type="match status" value="1"/>
</dbReference>
<dbReference type="AlphaFoldDB" id="A0A225WDS8"/>